<gene>
    <name evidence="12" type="ORF">PSQ40_09815</name>
</gene>
<keyword evidence="8" id="KW-0812">Transmembrane</keyword>
<sequence length="784" mass="86396">MRLARWWRGRREWRLRSTLSGLQFLTSLITFLLVGSAILAVRIPLMEQDARDQVAHEARVFAAREDLLLSGIEERLGVLASALPQLGPRGVSTLLNQAAGQGVVFRALYVLDGQGRIEAFGLPPVLRLQGEALRQQDLSATPLVQLGLHRQQLLWDDQHRSVLNGDPVLGLVLPLPDQRLLLAEVPTRYLLDDLSQLPDDGMRSAANPVEVWVINAAGLVIADSDQQRGVGRTQLKDWPLLQALREGQPPTGPARLVHGGQSLHVAVERSHLINWVYVARTPTGLANPRVRGSVISLAAAFVGTLLVGLLLTPFWASGLVRALRAIVLQAHRVAAGHRTGRWPRGRVLEFNRLSADLQTMAERLKEREDKRLLLFNTAPIPMVVSDLDQNGLILEVNDACERQLGYTRDQMCGRRGIDLGLWRDLAARDQLLSLARREDAQLETEMVCADGHVMLCRVSVRQVQLGRQGLTIWALEDITEHRQAERALQALNQDLEQRVAQRTEALQQANATLAQTVEHLTTTRSELVRAEKMAALGSLVAGVAHELNTPLGNSLMAVSTLRDEVRQFRDGLAQGLRRSALEGLLDSVDQATRISSRNLERAAELVTSFKQVAVDQTSSQRRRFELNELVAEIVLTLKPSFHRLPYEIEVQVPPGLLLDSYPGPLGQVLTNLITNAITHGFDGREQGRIRIVAEASRHGDGVMLRVEDDGVGIAPELIQRIFDPFVTTRMGRGGTGLGLNIAYNAAVNVLGGDLQVSSALGQGSCFRLRLPWQAPDHGPVPDSR</sequence>
<name>A0ABT5MXS6_9BURK</name>
<comment type="subcellular location">
    <subcellularLocation>
        <location evidence="2">Membrane</location>
    </subcellularLocation>
</comment>
<keyword evidence="5" id="KW-0808">Transferase</keyword>
<dbReference type="PROSITE" id="PS50112">
    <property type="entry name" value="PAS"/>
    <property type="match status" value="1"/>
</dbReference>
<dbReference type="RefSeq" id="WP_273951208.1">
    <property type="nucleotide sequence ID" value="NZ_JAQSIP010000004.1"/>
</dbReference>
<dbReference type="InterPro" id="IPR003661">
    <property type="entry name" value="HisK_dim/P_dom"/>
</dbReference>
<feature type="domain" description="PAS" evidence="10">
    <location>
        <begin position="387"/>
        <end position="414"/>
    </location>
</feature>
<dbReference type="InterPro" id="IPR000014">
    <property type="entry name" value="PAS"/>
</dbReference>
<dbReference type="PRINTS" id="PR00344">
    <property type="entry name" value="BCTRLSENSOR"/>
</dbReference>
<dbReference type="GO" id="GO:0016301">
    <property type="term" value="F:kinase activity"/>
    <property type="evidence" value="ECO:0007669"/>
    <property type="project" value="UniProtKB-KW"/>
</dbReference>
<keyword evidence="4" id="KW-0597">Phosphoprotein</keyword>
<dbReference type="Gene3D" id="6.10.340.10">
    <property type="match status" value="1"/>
</dbReference>
<reference evidence="12 13" key="1">
    <citation type="submission" date="2023-02" db="EMBL/GenBank/DDBJ databases">
        <title>Bacterial whole genomic sequence of Curvibacter sp. HBC61.</title>
        <authorList>
            <person name="Le V."/>
            <person name="Ko S.-R."/>
            <person name="Ahn C.-Y."/>
            <person name="Oh H.-M."/>
        </authorList>
    </citation>
    <scope>NUCLEOTIDE SEQUENCE [LARGE SCALE GENOMIC DNA]</scope>
    <source>
        <strain evidence="12 13">HBC61</strain>
    </source>
</reference>
<evidence type="ECO:0000313" key="13">
    <source>
        <dbReference type="Proteomes" id="UP001528673"/>
    </source>
</evidence>
<evidence type="ECO:0000256" key="6">
    <source>
        <dbReference type="ARBA" id="ARBA00022777"/>
    </source>
</evidence>
<dbReference type="Gene3D" id="1.10.287.130">
    <property type="match status" value="1"/>
</dbReference>
<proteinExistence type="predicted"/>
<evidence type="ECO:0000313" key="12">
    <source>
        <dbReference type="EMBL" id="MDD0838864.1"/>
    </source>
</evidence>
<dbReference type="SUPFAM" id="SSF55785">
    <property type="entry name" value="PYP-like sensor domain (PAS domain)"/>
    <property type="match status" value="1"/>
</dbReference>
<evidence type="ECO:0000256" key="3">
    <source>
        <dbReference type="ARBA" id="ARBA00012438"/>
    </source>
</evidence>
<evidence type="ECO:0000256" key="4">
    <source>
        <dbReference type="ARBA" id="ARBA00022553"/>
    </source>
</evidence>
<evidence type="ECO:0000259" key="10">
    <source>
        <dbReference type="PROSITE" id="PS50112"/>
    </source>
</evidence>
<dbReference type="InterPro" id="IPR005467">
    <property type="entry name" value="His_kinase_dom"/>
</dbReference>
<comment type="catalytic activity">
    <reaction evidence="1">
        <text>ATP + protein L-histidine = ADP + protein N-phospho-L-histidine.</text>
        <dbReference type="EC" id="2.7.13.3"/>
    </reaction>
</comment>
<dbReference type="SMART" id="SM00091">
    <property type="entry name" value="PAS"/>
    <property type="match status" value="1"/>
</dbReference>
<dbReference type="EMBL" id="JAQSIP010000004">
    <property type="protein sequence ID" value="MDD0838864.1"/>
    <property type="molecule type" value="Genomic_DNA"/>
</dbReference>
<comment type="caution">
    <text evidence="12">The sequence shown here is derived from an EMBL/GenBank/DDBJ whole genome shotgun (WGS) entry which is preliminary data.</text>
</comment>
<dbReference type="NCBIfam" id="TIGR00229">
    <property type="entry name" value="sensory_box"/>
    <property type="match status" value="1"/>
</dbReference>
<feature type="domain" description="Histidine kinase" evidence="9">
    <location>
        <begin position="542"/>
        <end position="774"/>
    </location>
</feature>
<dbReference type="Proteomes" id="UP001528673">
    <property type="component" value="Unassembled WGS sequence"/>
</dbReference>
<dbReference type="InterPro" id="IPR004358">
    <property type="entry name" value="Sig_transdc_His_kin-like_C"/>
</dbReference>
<dbReference type="Gene3D" id="3.30.450.20">
    <property type="entry name" value="PAS domain"/>
    <property type="match status" value="1"/>
</dbReference>
<keyword evidence="6 12" id="KW-0418">Kinase</keyword>
<dbReference type="SMART" id="SM00387">
    <property type="entry name" value="HATPase_c"/>
    <property type="match status" value="1"/>
</dbReference>
<dbReference type="SMART" id="SM00388">
    <property type="entry name" value="HisKA"/>
    <property type="match status" value="1"/>
</dbReference>
<evidence type="ECO:0000256" key="1">
    <source>
        <dbReference type="ARBA" id="ARBA00000085"/>
    </source>
</evidence>
<evidence type="ECO:0000259" key="11">
    <source>
        <dbReference type="PROSITE" id="PS50885"/>
    </source>
</evidence>
<dbReference type="PROSITE" id="PS50109">
    <property type="entry name" value="HIS_KIN"/>
    <property type="match status" value="1"/>
</dbReference>
<dbReference type="SUPFAM" id="SSF55874">
    <property type="entry name" value="ATPase domain of HSP90 chaperone/DNA topoisomerase II/histidine kinase"/>
    <property type="match status" value="1"/>
</dbReference>
<protein>
    <recommendedName>
        <fullName evidence="3">histidine kinase</fullName>
        <ecNumber evidence="3">2.7.13.3</ecNumber>
    </recommendedName>
</protein>
<dbReference type="Pfam" id="PF02518">
    <property type="entry name" value="HATPase_c"/>
    <property type="match status" value="1"/>
</dbReference>
<dbReference type="InterPro" id="IPR035965">
    <property type="entry name" value="PAS-like_dom_sf"/>
</dbReference>
<evidence type="ECO:0000259" key="9">
    <source>
        <dbReference type="PROSITE" id="PS50109"/>
    </source>
</evidence>
<evidence type="ECO:0000256" key="7">
    <source>
        <dbReference type="SAM" id="Coils"/>
    </source>
</evidence>
<dbReference type="InterPro" id="IPR036890">
    <property type="entry name" value="HATPase_C_sf"/>
</dbReference>
<dbReference type="InterPro" id="IPR003594">
    <property type="entry name" value="HATPase_dom"/>
</dbReference>
<dbReference type="CDD" id="cd00130">
    <property type="entry name" value="PAS"/>
    <property type="match status" value="1"/>
</dbReference>
<dbReference type="InterPro" id="IPR036097">
    <property type="entry name" value="HisK_dim/P_sf"/>
</dbReference>
<feature type="coiled-coil region" evidence="7">
    <location>
        <begin position="478"/>
        <end position="512"/>
    </location>
</feature>
<evidence type="ECO:0000256" key="2">
    <source>
        <dbReference type="ARBA" id="ARBA00004370"/>
    </source>
</evidence>
<keyword evidence="8" id="KW-0472">Membrane</keyword>
<evidence type="ECO:0000256" key="8">
    <source>
        <dbReference type="SAM" id="Phobius"/>
    </source>
</evidence>
<organism evidence="12 13">
    <name type="scientific">Curvibacter cyanobacteriorum</name>
    <dbReference type="NCBI Taxonomy" id="3026422"/>
    <lineage>
        <taxon>Bacteria</taxon>
        <taxon>Pseudomonadati</taxon>
        <taxon>Pseudomonadota</taxon>
        <taxon>Betaproteobacteria</taxon>
        <taxon>Burkholderiales</taxon>
        <taxon>Comamonadaceae</taxon>
        <taxon>Curvibacter</taxon>
    </lineage>
</organism>
<keyword evidence="13" id="KW-1185">Reference proteome</keyword>
<keyword evidence="8" id="KW-1133">Transmembrane helix</keyword>
<dbReference type="EC" id="2.7.13.3" evidence="3"/>
<feature type="domain" description="HAMP" evidence="11">
    <location>
        <begin position="317"/>
        <end position="369"/>
    </location>
</feature>
<dbReference type="PANTHER" id="PTHR43065:SF47">
    <property type="match status" value="1"/>
</dbReference>
<dbReference type="CDD" id="cd00082">
    <property type="entry name" value="HisKA"/>
    <property type="match status" value="1"/>
</dbReference>
<dbReference type="SUPFAM" id="SSF47384">
    <property type="entry name" value="Homodimeric domain of signal transducing histidine kinase"/>
    <property type="match status" value="1"/>
</dbReference>
<accession>A0ABT5MXS6</accession>
<dbReference type="PANTHER" id="PTHR43065">
    <property type="entry name" value="SENSOR HISTIDINE KINASE"/>
    <property type="match status" value="1"/>
</dbReference>
<dbReference type="CDD" id="cd00075">
    <property type="entry name" value="HATPase"/>
    <property type="match status" value="1"/>
</dbReference>
<dbReference type="InterPro" id="IPR003660">
    <property type="entry name" value="HAMP_dom"/>
</dbReference>
<feature type="transmembrane region" description="Helical" evidence="8">
    <location>
        <begin position="20"/>
        <end position="41"/>
    </location>
</feature>
<keyword evidence="7" id="KW-0175">Coiled coil</keyword>
<dbReference type="Gene3D" id="3.30.565.10">
    <property type="entry name" value="Histidine kinase-like ATPase, C-terminal domain"/>
    <property type="match status" value="1"/>
</dbReference>
<dbReference type="PROSITE" id="PS50885">
    <property type="entry name" value="HAMP"/>
    <property type="match status" value="1"/>
</dbReference>
<dbReference type="Pfam" id="PF13426">
    <property type="entry name" value="PAS_9"/>
    <property type="match status" value="1"/>
</dbReference>
<evidence type="ECO:0000256" key="5">
    <source>
        <dbReference type="ARBA" id="ARBA00022679"/>
    </source>
</evidence>